<dbReference type="RefSeq" id="WP_129234272.1">
    <property type="nucleotide sequence ID" value="NZ_JBHXVJ010000009.1"/>
</dbReference>
<dbReference type="Proteomes" id="UP000292881">
    <property type="component" value="Unassembled WGS sequence"/>
</dbReference>
<protein>
    <submittedName>
        <fullName evidence="2">Uncharacterized protein</fullName>
    </submittedName>
</protein>
<keyword evidence="1" id="KW-1133">Transmembrane helix</keyword>
<organism evidence="2 3">
    <name type="scientific">Agromyces binzhouensis</name>
    <dbReference type="NCBI Taxonomy" id="1817495"/>
    <lineage>
        <taxon>Bacteria</taxon>
        <taxon>Bacillati</taxon>
        <taxon>Actinomycetota</taxon>
        <taxon>Actinomycetes</taxon>
        <taxon>Micrococcales</taxon>
        <taxon>Microbacteriaceae</taxon>
        <taxon>Agromyces</taxon>
    </lineage>
</organism>
<accession>A0A4Q2JQJ4</accession>
<dbReference type="EMBL" id="SDPL01000101">
    <property type="protein sequence ID" value="RXZ48308.1"/>
    <property type="molecule type" value="Genomic_DNA"/>
</dbReference>
<name>A0A4Q2JQJ4_9MICO</name>
<gene>
    <name evidence="2" type="ORF">ESO86_07105</name>
</gene>
<keyword evidence="1" id="KW-0472">Membrane</keyword>
<reference evidence="2 3" key="1">
    <citation type="submission" date="2019-01" db="EMBL/GenBank/DDBJ databases">
        <authorList>
            <person name="Li J."/>
        </authorList>
    </citation>
    <scope>NUCLEOTIDE SEQUENCE [LARGE SCALE GENOMIC DNA]</scope>
    <source>
        <strain evidence="2 3">CGMCC 4.7180</strain>
    </source>
</reference>
<proteinExistence type="predicted"/>
<comment type="caution">
    <text evidence="2">The sequence shown here is derived from an EMBL/GenBank/DDBJ whole genome shotgun (WGS) entry which is preliminary data.</text>
</comment>
<evidence type="ECO:0000313" key="3">
    <source>
        <dbReference type="Proteomes" id="UP000292881"/>
    </source>
</evidence>
<sequence>MSTDSMPRTVIWWGVVIALAGGALIAAAPYALTAWWGMNTAEWSAATVVFEVVLAIARTTLAPLGAALIAAGLVMHYVDRRLRGDRIADRPHRWRFPSAEEAER</sequence>
<evidence type="ECO:0000256" key="1">
    <source>
        <dbReference type="SAM" id="Phobius"/>
    </source>
</evidence>
<dbReference type="AlphaFoldDB" id="A0A4Q2JQJ4"/>
<dbReference type="OrthoDB" id="5006754at2"/>
<keyword evidence="1" id="KW-0812">Transmembrane</keyword>
<keyword evidence="3" id="KW-1185">Reference proteome</keyword>
<evidence type="ECO:0000313" key="2">
    <source>
        <dbReference type="EMBL" id="RXZ48308.1"/>
    </source>
</evidence>
<feature type="transmembrane region" description="Helical" evidence="1">
    <location>
        <begin position="52"/>
        <end position="78"/>
    </location>
</feature>
<feature type="transmembrane region" description="Helical" evidence="1">
    <location>
        <begin position="12"/>
        <end position="32"/>
    </location>
</feature>